<comment type="caution">
    <text evidence="1">The sequence shown here is derived from an EMBL/GenBank/DDBJ whole genome shotgun (WGS) entry which is preliminary data.</text>
</comment>
<reference evidence="1" key="1">
    <citation type="submission" date="2023-03" db="EMBL/GenBank/DDBJ databases">
        <title>Chromosome-level genomes of two armyworms, Mythimna separata and Mythimna loreyi, provide insights into the biosynthesis and reception of sex pheromones.</title>
        <authorList>
            <person name="Zhao H."/>
        </authorList>
    </citation>
    <scope>NUCLEOTIDE SEQUENCE</scope>
    <source>
        <strain evidence="1">BeijingLab</strain>
        <tissue evidence="1">Pupa</tissue>
    </source>
</reference>
<evidence type="ECO:0000313" key="2">
    <source>
        <dbReference type="Proteomes" id="UP001231518"/>
    </source>
</evidence>
<proteinExistence type="predicted"/>
<keyword evidence="2" id="KW-1185">Reference proteome</keyword>
<evidence type="ECO:0000313" key="1">
    <source>
        <dbReference type="EMBL" id="KAJ8708225.1"/>
    </source>
</evidence>
<dbReference type="Proteomes" id="UP001231518">
    <property type="component" value="Chromosome 25"/>
</dbReference>
<sequence>MDIFFLNIEQKRLTTAVVLVTRQMVVATALEIDKLPKKDLRARARVVIGRNCSAGPGVGIRDYSYHHDYSRSTFKLRPICSPPAALYAQNQSFFAMVLSADCDRSEITIHNMEFVAKEECRTYYRRAQLGFGVYGPGCQAPARFLDYGMYHEWVQRSVQRIGRPAITKLAPNHIVLRRSRSNIQRFGPCDSGEKSSQLYTESVEIQRGSDPMSRLPEGKYYLNLTIISDVEYSCIVLRADYKDKNKDGTPSLRLRRYCAGSGHSSTCFTGVQFIQILFYVEITFGSTLKYSVTAYGRAVKAIDPFRAHKYANRVRNKFPKLLNHKLTKELFKEFLDDASYRWYGKNKMKSREVTGFKSTTTDL</sequence>
<dbReference type="AlphaFoldDB" id="A0AAD8DM56"/>
<gene>
    <name evidence="1" type="ORF">PYW07_010350</name>
</gene>
<dbReference type="EMBL" id="JARGEI010000026">
    <property type="protein sequence ID" value="KAJ8708225.1"/>
    <property type="molecule type" value="Genomic_DNA"/>
</dbReference>
<accession>A0AAD8DM56</accession>
<name>A0AAD8DM56_MYTSE</name>
<protein>
    <submittedName>
        <fullName evidence="1">Uncharacterized protein</fullName>
    </submittedName>
</protein>
<organism evidence="1 2">
    <name type="scientific">Mythimna separata</name>
    <name type="common">Oriental armyworm</name>
    <name type="synonym">Pseudaletia separata</name>
    <dbReference type="NCBI Taxonomy" id="271217"/>
    <lineage>
        <taxon>Eukaryota</taxon>
        <taxon>Metazoa</taxon>
        <taxon>Ecdysozoa</taxon>
        <taxon>Arthropoda</taxon>
        <taxon>Hexapoda</taxon>
        <taxon>Insecta</taxon>
        <taxon>Pterygota</taxon>
        <taxon>Neoptera</taxon>
        <taxon>Endopterygota</taxon>
        <taxon>Lepidoptera</taxon>
        <taxon>Glossata</taxon>
        <taxon>Ditrysia</taxon>
        <taxon>Noctuoidea</taxon>
        <taxon>Noctuidae</taxon>
        <taxon>Noctuinae</taxon>
        <taxon>Hadenini</taxon>
        <taxon>Mythimna</taxon>
    </lineage>
</organism>